<dbReference type="SUPFAM" id="SSF56601">
    <property type="entry name" value="beta-lactamase/transpeptidase-like"/>
    <property type="match status" value="1"/>
</dbReference>
<dbReference type="KEGG" id="theu:HPC62_01665"/>
<feature type="region of interest" description="Disordered" evidence="1">
    <location>
        <begin position="1"/>
        <end position="142"/>
    </location>
</feature>
<protein>
    <submittedName>
        <fullName evidence="3">Serine hydrolase</fullName>
    </submittedName>
</protein>
<dbReference type="InterPro" id="IPR012338">
    <property type="entry name" value="Beta-lactam/transpept-like"/>
</dbReference>
<dbReference type="GO" id="GO:0008800">
    <property type="term" value="F:beta-lactamase activity"/>
    <property type="evidence" value="ECO:0007669"/>
    <property type="project" value="InterPro"/>
</dbReference>
<reference evidence="3 4" key="1">
    <citation type="submission" date="2020-05" db="EMBL/GenBank/DDBJ databases">
        <title>Complete genome sequence of of a novel Thermoleptolyngbya strain isolated from hot springs of Ganzi, Sichuan China.</title>
        <authorList>
            <person name="Tang J."/>
            <person name="Daroch M."/>
            <person name="Li L."/>
            <person name="Waleron K."/>
            <person name="Waleron M."/>
            <person name="Waleron M."/>
        </authorList>
    </citation>
    <scope>NUCLEOTIDE SEQUENCE [LARGE SCALE GENOMIC DNA]</scope>
    <source>
        <strain evidence="3 4">PKUAC-SCTA183</strain>
    </source>
</reference>
<dbReference type="Pfam" id="PF13354">
    <property type="entry name" value="Beta-lactamase2"/>
    <property type="match status" value="1"/>
</dbReference>
<dbReference type="EMBL" id="CP053661">
    <property type="protein sequence ID" value="QKD81050.1"/>
    <property type="molecule type" value="Genomic_DNA"/>
</dbReference>
<evidence type="ECO:0000313" key="4">
    <source>
        <dbReference type="Proteomes" id="UP000505210"/>
    </source>
</evidence>
<evidence type="ECO:0000313" key="3">
    <source>
        <dbReference type="EMBL" id="QKD81050.1"/>
    </source>
</evidence>
<proteinExistence type="predicted"/>
<feature type="compositionally biased region" description="Gly residues" evidence="1">
    <location>
        <begin position="1"/>
        <end position="11"/>
    </location>
</feature>
<dbReference type="GO" id="GO:0046677">
    <property type="term" value="P:response to antibiotic"/>
    <property type="evidence" value="ECO:0007669"/>
    <property type="project" value="InterPro"/>
</dbReference>
<feature type="compositionally biased region" description="Polar residues" evidence="1">
    <location>
        <begin position="79"/>
        <end position="89"/>
    </location>
</feature>
<feature type="region of interest" description="Disordered" evidence="1">
    <location>
        <begin position="481"/>
        <end position="514"/>
    </location>
</feature>
<keyword evidence="4" id="KW-1185">Reference proteome</keyword>
<keyword evidence="3" id="KW-0378">Hydrolase</keyword>
<name>A0A6M8B960_9CYAN</name>
<feature type="region of interest" description="Disordered" evidence="1">
    <location>
        <begin position="181"/>
        <end position="200"/>
    </location>
</feature>
<evidence type="ECO:0000259" key="2">
    <source>
        <dbReference type="Pfam" id="PF13354"/>
    </source>
</evidence>
<dbReference type="InterPro" id="IPR045155">
    <property type="entry name" value="Beta-lactam_cat"/>
</dbReference>
<dbReference type="RefSeq" id="WP_172353468.1">
    <property type="nucleotide sequence ID" value="NZ_CP053661.1"/>
</dbReference>
<dbReference type="GO" id="GO:0030655">
    <property type="term" value="P:beta-lactam antibiotic catabolic process"/>
    <property type="evidence" value="ECO:0007669"/>
    <property type="project" value="InterPro"/>
</dbReference>
<dbReference type="PANTHER" id="PTHR35333:SF4">
    <property type="entry name" value="SLR0121 PROTEIN"/>
    <property type="match status" value="1"/>
</dbReference>
<feature type="domain" description="Beta-lactamase class A catalytic" evidence="2">
    <location>
        <begin position="241"/>
        <end position="451"/>
    </location>
</feature>
<feature type="compositionally biased region" description="Low complexity" evidence="1">
    <location>
        <begin position="494"/>
        <end position="514"/>
    </location>
</feature>
<dbReference type="InterPro" id="IPR000871">
    <property type="entry name" value="Beta-lactam_class-A"/>
</dbReference>
<feature type="compositionally biased region" description="Polar residues" evidence="1">
    <location>
        <begin position="22"/>
        <end position="36"/>
    </location>
</feature>
<evidence type="ECO:0000256" key="1">
    <source>
        <dbReference type="SAM" id="MobiDB-lite"/>
    </source>
</evidence>
<gene>
    <name evidence="3" type="ORF">HPC62_01665</name>
</gene>
<organism evidence="3 4">
    <name type="scientific">Thermoleptolyngbya sichuanensis A183</name>
    <dbReference type="NCBI Taxonomy" id="2737172"/>
    <lineage>
        <taxon>Bacteria</taxon>
        <taxon>Bacillati</taxon>
        <taxon>Cyanobacteriota</taxon>
        <taxon>Cyanophyceae</taxon>
        <taxon>Oculatellales</taxon>
        <taxon>Oculatellaceae</taxon>
        <taxon>Thermoleptolyngbya</taxon>
        <taxon>Thermoleptolyngbya sichuanensis</taxon>
    </lineage>
</organism>
<feature type="compositionally biased region" description="Low complexity" evidence="1">
    <location>
        <begin position="181"/>
        <end position="190"/>
    </location>
</feature>
<accession>A0A6M8B960</accession>
<dbReference type="Gene3D" id="3.40.710.10">
    <property type="entry name" value="DD-peptidase/beta-lactamase superfamily"/>
    <property type="match status" value="1"/>
</dbReference>
<dbReference type="AlphaFoldDB" id="A0A6M8B960"/>
<dbReference type="Proteomes" id="UP000505210">
    <property type="component" value="Chromosome"/>
</dbReference>
<dbReference type="PANTHER" id="PTHR35333">
    <property type="entry name" value="BETA-LACTAMASE"/>
    <property type="match status" value="1"/>
</dbReference>
<sequence>MKRRSGQGGTQPLGSVPPAAGSRSQSGDRSATNQAPRSGHILARSPRPISPRASYSAQPPLNLRNVLDHSERSPAAGNGRQSSERSNPPSLALIQPQPRSLSPNGNRPDAARRPERPVALAPRPMGRSRSTPRRGRAHPPASASPLLYATRLIILGVGIGAIVGTSLSVWNPTIRAQDTTAASLAASPTHAPSPTPTPGFRGDLVPANPSSAIMKLRLGQPIAPLTTTLQSLVAQAGLSAGVFVVDLDTGDYVDLNGSTVYPAASTIKTPILVAFLQDVDRQRVRLDEALTLQTIDITDGSGEIQFMEVGSQLSALDTATKMITISDNTATNMVIHKLGGLTALNSRFRDWGMSHTVLNNLLADLQGTNTTSARDLSLLLTAVIQGDLLSLRSRDRLLDIMRSTVNNSLLAATLGPDAKIAHKTGNIDSLSGDSGIVDMPNGKRYVITALVQRSGDAGSAAQLIQQISQATYQYFAQPPAVAIPPNVPDSTANPDTAPSSQDPSASDPAQQPTL</sequence>